<evidence type="ECO:0000256" key="5">
    <source>
        <dbReference type="ARBA" id="ARBA00023157"/>
    </source>
</evidence>
<evidence type="ECO:0000256" key="1">
    <source>
        <dbReference type="ARBA" id="ARBA00022714"/>
    </source>
</evidence>
<keyword evidence="1" id="KW-0001">2Fe-2S</keyword>
<keyword evidence="4" id="KW-0411">Iron-sulfur</keyword>
<dbReference type="PANTHER" id="PTHR10134">
    <property type="entry name" value="CYTOCHROME B-C1 COMPLEX SUBUNIT RIESKE, MITOCHONDRIAL"/>
    <property type="match status" value="1"/>
</dbReference>
<evidence type="ECO:0000256" key="4">
    <source>
        <dbReference type="ARBA" id="ARBA00023014"/>
    </source>
</evidence>
<keyword evidence="2" id="KW-0479">Metal-binding</keyword>
<dbReference type="STRING" id="1237085.Ngar_c14520"/>
<dbReference type="KEGG" id="nga:Ngar_c14520"/>
<dbReference type="EMBL" id="CP002408">
    <property type="protein sequence ID" value="AFU58388.1"/>
    <property type="molecule type" value="Genomic_DNA"/>
</dbReference>
<protein>
    <submittedName>
        <fullName evidence="7">Putative Rieske [2Fe-2S] domain protein</fullName>
    </submittedName>
</protein>
<evidence type="ECO:0000256" key="2">
    <source>
        <dbReference type="ARBA" id="ARBA00022723"/>
    </source>
</evidence>
<dbReference type="InterPro" id="IPR014349">
    <property type="entry name" value="Rieske_Fe-S_prot"/>
</dbReference>
<dbReference type="AlphaFoldDB" id="K0IHK6"/>
<evidence type="ECO:0000256" key="3">
    <source>
        <dbReference type="ARBA" id="ARBA00023004"/>
    </source>
</evidence>
<dbReference type="Pfam" id="PF00355">
    <property type="entry name" value="Rieske"/>
    <property type="match status" value="1"/>
</dbReference>
<proteinExistence type="predicted"/>
<sequence>MTFAPFVDWGKFLPNPATQAAQKVKIELEDGSIANVNTFEVNSSQVVIYPKTDDEVLNQEAFRTWQLIRLPAELGGNRNDASAFRLYSMVCLHLWCLWKYWPQEGRKRGECPCHGSMYDPYTGKAFAGPAALQGPPSNVLPRLDIEVESNGDLSILPPVWSPDRNGVVGFGRYLNNNNT</sequence>
<evidence type="ECO:0000313" key="7">
    <source>
        <dbReference type="EMBL" id="AFU58388.1"/>
    </source>
</evidence>
<dbReference type="BioCyc" id="CNIT1237085:G1324-1450-MONOMER"/>
<evidence type="ECO:0000313" key="8">
    <source>
        <dbReference type="Proteomes" id="UP000008037"/>
    </source>
</evidence>
<dbReference type="InterPro" id="IPR017941">
    <property type="entry name" value="Rieske_2Fe-2S"/>
</dbReference>
<feature type="domain" description="Rieske" evidence="6">
    <location>
        <begin position="48"/>
        <end position="154"/>
    </location>
</feature>
<organism evidence="7 8">
    <name type="scientific">Nitrososphaera gargensis (strain Ga9.2)</name>
    <dbReference type="NCBI Taxonomy" id="1237085"/>
    <lineage>
        <taxon>Archaea</taxon>
        <taxon>Nitrososphaerota</taxon>
        <taxon>Nitrososphaeria</taxon>
        <taxon>Nitrososphaerales</taxon>
        <taxon>Nitrososphaeraceae</taxon>
        <taxon>Nitrososphaera</taxon>
    </lineage>
</organism>
<dbReference type="Proteomes" id="UP000008037">
    <property type="component" value="Chromosome"/>
</dbReference>
<reference evidence="7 8" key="1">
    <citation type="journal article" date="2012" name="Environ. Microbiol.">
        <title>The genome of the ammonia-oxidizing Candidatus Nitrososphaera gargensis: insights into metabolic versatility and environmental adaptations.</title>
        <authorList>
            <person name="Spang A."/>
            <person name="Poehlein A."/>
            <person name="Offre P."/>
            <person name="Zumbragel S."/>
            <person name="Haider S."/>
            <person name="Rychlik N."/>
            <person name="Nowka B."/>
            <person name="Schmeisser C."/>
            <person name="Lebedeva E.V."/>
            <person name="Rattei T."/>
            <person name="Bohm C."/>
            <person name="Schmid M."/>
            <person name="Galushko A."/>
            <person name="Hatzenpichler R."/>
            <person name="Weinmaier T."/>
            <person name="Daniel R."/>
            <person name="Schleper C."/>
            <person name="Spieck E."/>
            <person name="Streit W."/>
            <person name="Wagner M."/>
        </authorList>
    </citation>
    <scope>NUCLEOTIDE SEQUENCE [LARGE SCALE GENOMIC DNA]</scope>
    <source>
        <strain evidence="8">Ga9.2</strain>
    </source>
</reference>
<dbReference type="Gene3D" id="2.102.10.10">
    <property type="entry name" value="Rieske [2Fe-2S] iron-sulphur domain"/>
    <property type="match status" value="1"/>
</dbReference>
<dbReference type="GO" id="GO:0046872">
    <property type="term" value="F:metal ion binding"/>
    <property type="evidence" value="ECO:0007669"/>
    <property type="project" value="UniProtKB-KW"/>
</dbReference>
<dbReference type="GO" id="GO:0051537">
    <property type="term" value="F:2 iron, 2 sulfur cluster binding"/>
    <property type="evidence" value="ECO:0007669"/>
    <property type="project" value="UniProtKB-KW"/>
</dbReference>
<keyword evidence="8" id="KW-1185">Reference proteome</keyword>
<keyword evidence="5" id="KW-1015">Disulfide bond</keyword>
<keyword evidence="3" id="KW-0408">Iron</keyword>
<dbReference type="HOGENOM" id="CLU_1478847_0_0_2"/>
<dbReference type="InParanoid" id="K0IHK6"/>
<accession>K0IHK6</accession>
<evidence type="ECO:0000259" key="6">
    <source>
        <dbReference type="PROSITE" id="PS51296"/>
    </source>
</evidence>
<dbReference type="SUPFAM" id="SSF50022">
    <property type="entry name" value="ISP domain"/>
    <property type="match status" value="1"/>
</dbReference>
<name>K0IHK6_NITGG</name>
<dbReference type="InterPro" id="IPR036922">
    <property type="entry name" value="Rieske_2Fe-2S_sf"/>
</dbReference>
<gene>
    <name evidence="7" type="ordered locus">Ngar_c14520</name>
</gene>
<dbReference type="PATRIC" id="fig|1237085.11.peg.1416"/>
<dbReference type="PROSITE" id="PS51296">
    <property type="entry name" value="RIESKE"/>
    <property type="match status" value="1"/>
</dbReference>